<proteinExistence type="inferred from homology"/>
<name>A0A087GVW9_ARAAL</name>
<keyword evidence="8" id="KW-1185">Reference proteome</keyword>
<feature type="domain" description="Glycoside hydrolase family 3 C-terminal" evidence="6">
    <location>
        <begin position="395"/>
        <end position="605"/>
    </location>
</feature>
<dbReference type="OrthoDB" id="416222at2759"/>
<evidence type="ECO:0000256" key="1">
    <source>
        <dbReference type="ARBA" id="ARBA00005336"/>
    </source>
</evidence>
<dbReference type="GO" id="GO:0009251">
    <property type="term" value="P:glucan catabolic process"/>
    <property type="evidence" value="ECO:0007669"/>
    <property type="project" value="TreeGrafter"/>
</dbReference>
<dbReference type="Gene3D" id="3.40.50.1700">
    <property type="entry name" value="Glycoside hydrolase family 3 C-terminal domain"/>
    <property type="match status" value="1"/>
</dbReference>
<dbReference type="InterPro" id="IPR036962">
    <property type="entry name" value="Glyco_hydro_3_N_sf"/>
</dbReference>
<dbReference type="PANTHER" id="PTHR30620:SF98">
    <property type="entry name" value="BETA-GLUCOSIDASE"/>
    <property type="match status" value="1"/>
</dbReference>
<dbReference type="Gene3D" id="3.20.20.300">
    <property type="entry name" value="Glycoside hydrolase, family 3, N-terminal domain"/>
    <property type="match status" value="1"/>
</dbReference>
<dbReference type="Pfam" id="PF01915">
    <property type="entry name" value="Glyco_hydro_3_C"/>
    <property type="match status" value="1"/>
</dbReference>
<dbReference type="SUPFAM" id="SSF51445">
    <property type="entry name" value="(Trans)glycosidases"/>
    <property type="match status" value="1"/>
</dbReference>
<evidence type="ECO:0000256" key="3">
    <source>
        <dbReference type="ARBA" id="ARBA00023295"/>
    </source>
</evidence>
<keyword evidence="2 4" id="KW-0378">Hydrolase</keyword>
<feature type="domain" description="Glycoside hydrolase family 3 N-terminal" evidence="5">
    <location>
        <begin position="30"/>
        <end position="358"/>
    </location>
</feature>
<comment type="similarity">
    <text evidence="1 4">Belongs to the glycosyl hydrolase 3 family.</text>
</comment>
<evidence type="ECO:0000259" key="6">
    <source>
        <dbReference type="Pfam" id="PF01915"/>
    </source>
</evidence>
<protein>
    <submittedName>
        <fullName evidence="7">Uncharacterized protein</fullName>
    </submittedName>
</protein>
<dbReference type="InterPro" id="IPR036881">
    <property type="entry name" value="Glyco_hydro_3_C_sf"/>
</dbReference>
<dbReference type="eggNOG" id="ENOG502QQ55">
    <property type="taxonomic scope" value="Eukaryota"/>
</dbReference>
<accession>A0A087GVW9</accession>
<dbReference type="InterPro" id="IPR019800">
    <property type="entry name" value="Glyco_hydro_3_AS"/>
</dbReference>
<dbReference type="AlphaFoldDB" id="A0A087GVW9"/>
<dbReference type="EMBL" id="CM002873">
    <property type="protein sequence ID" value="KFK34021.1"/>
    <property type="molecule type" value="Genomic_DNA"/>
</dbReference>
<dbReference type="Proteomes" id="UP000029120">
    <property type="component" value="Chromosome 5"/>
</dbReference>
<dbReference type="PRINTS" id="PR00133">
    <property type="entry name" value="GLHYDRLASE3"/>
</dbReference>
<evidence type="ECO:0000313" key="7">
    <source>
        <dbReference type="EMBL" id="KFK34021.1"/>
    </source>
</evidence>
<evidence type="ECO:0000256" key="4">
    <source>
        <dbReference type="RuleBase" id="RU361161"/>
    </source>
</evidence>
<dbReference type="PANTHER" id="PTHR30620">
    <property type="entry name" value="PERIPLASMIC BETA-GLUCOSIDASE-RELATED"/>
    <property type="match status" value="1"/>
</dbReference>
<dbReference type="PROSITE" id="PS00775">
    <property type="entry name" value="GLYCOSYL_HYDROL_F3"/>
    <property type="match status" value="1"/>
</dbReference>
<sequence>MVETEESSCVYTNPHAPVEARVKDLLSRMTLPEKIGQMTQIERTVASPQLIVDSFIGSIQSGAGSWPFEDAKSSDWADMIDGFQCSALASRLGIPIIYGTDAVHGNNNVYGATIFPHNIGLGATRDAELLRRIGGATALEMRASGIHWTYAPCVAVLGDPRWGRCYESYGEAANIVCEMSSIISGLQGEPPEQHPNGYPFLAGRNKVVACAKHFVGDGGTDKGLSEGNTIASYEDLEKIHVAPYLNCIAQGVSTVMASFSSWNGSRLHSDYFLLTEVLKQKLGFKGFLVSDWDGLETISEPQGSNYRNCVKLGINAGIDMMMVPFRYQQFIDDLIDLVESGEVPMARVDDAVERILRVKFVAGLFECPLTDRSLLPTVGCMEHREVAREAVRKSLVLLKNGKHSEKPFMPLNRMAKRILVVGMHADDIGNQCGGWTKTKSGQSGRITIGTTLLDAIKAAVGDETEVIYEKTPSEETLASSEGFSYAIVVVGEPPYAEMKGDNLELTIPFNGSDIVTAVAEKIPTLVILFSGRPMVLEPTVLEKPEALVAAWLPGSEGQGIADVIFGDYDFQGKLPVSWFKHVEQLPLNADAKLYDPLFPLGFGLNFNSCEDSEPG</sequence>
<evidence type="ECO:0000313" key="8">
    <source>
        <dbReference type="Proteomes" id="UP000029120"/>
    </source>
</evidence>
<dbReference type="FunFam" id="3.20.20.300:FF:000003">
    <property type="entry name" value="Beta-D-glucan exohydrolase isoenzyme ExoI"/>
    <property type="match status" value="1"/>
</dbReference>
<dbReference type="FunFam" id="3.40.50.1700:FF:000002">
    <property type="entry name" value="Glycosyl hydrolase family protein"/>
    <property type="match status" value="1"/>
</dbReference>
<dbReference type="InterPro" id="IPR017853">
    <property type="entry name" value="GH"/>
</dbReference>
<dbReference type="Gramene" id="KFK34021">
    <property type="protein sequence ID" value="KFK34021"/>
    <property type="gene ID" value="AALP_AA5G091700"/>
</dbReference>
<evidence type="ECO:0000259" key="5">
    <source>
        <dbReference type="Pfam" id="PF00933"/>
    </source>
</evidence>
<dbReference type="InterPro" id="IPR001764">
    <property type="entry name" value="Glyco_hydro_3_N"/>
</dbReference>
<evidence type="ECO:0000256" key="2">
    <source>
        <dbReference type="ARBA" id="ARBA00022801"/>
    </source>
</evidence>
<reference evidence="8" key="1">
    <citation type="journal article" date="2015" name="Nat. Plants">
        <title>Genome expansion of Arabis alpina linked with retrotransposition and reduced symmetric DNA methylation.</title>
        <authorList>
            <person name="Willing E.M."/>
            <person name="Rawat V."/>
            <person name="Mandakova T."/>
            <person name="Maumus F."/>
            <person name="James G.V."/>
            <person name="Nordstroem K.J."/>
            <person name="Becker C."/>
            <person name="Warthmann N."/>
            <person name="Chica C."/>
            <person name="Szarzynska B."/>
            <person name="Zytnicki M."/>
            <person name="Albani M.C."/>
            <person name="Kiefer C."/>
            <person name="Bergonzi S."/>
            <person name="Castaings L."/>
            <person name="Mateos J.L."/>
            <person name="Berns M.C."/>
            <person name="Bujdoso N."/>
            <person name="Piofczyk T."/>
            <person name="de Lorenzo L."/>
            <person name="Barrero-Sicilia C."/>
            <person name="Mateos I."/>
            <person name="Piednoel M."/>
            <person name="Hagmann J."/>
            <person name="Chen-Min-Tao R."/>
            <person name="Iglesias-Fernandez R."/>
            <person name="Schuster S.C."/>
            <person name="Alonso-Blanco C."/>
            <person name="Roudier F."/>
            <person name="Carbonero P."/>
            <person name="Paz-Ares J."/>
            <person name="Davis S.J."/>
            <person name="Pecinka A."/>
            <person name="Quesneville H."/>
            <person name="Colot V."/>
            <person name="Lysak M.A."/>
            <person name="Weigel D."/>
            <person name="Coupland G."/>
            <person name="Schneeberger K."/>
        </authorList>
    </citation>
    <scope>NUCLEOTIDE SEQUENCE [LARGE SCALE GENOMIC DNA]</scope>
    <source>
        <strain evidence="8">cv. Pajares</strain>
    </source>
</reference>
<gene>
    <name evidence="7" type="ordered locus">AALP_Aa5g091700</name>
</gene>
<organism evidence="7 8">
    <name type="scientific">Arabis alpina</name>
    <name type="common">Alpine rock-cress</name>
    <dbReference type="NCBI Taxonomy" id="50452"/>
    <lineage>
        <taxon>Eukaryota</taxon>
        <taxon>Viridiplantae</taxon>
        <taxon>Streptophyta</taxon>
        <taxon>Embryophyta</taxon>
        <taxon>Tracheophyta</taxon>
        <taxon>Spermatophyta</taxon>
        <taxon>Magnoliopsida</taxon>
        <taxon>eudicotyledons</taxon>
        <taxon>Gunneridae</taxon>
        <taxon>Pentapetalae</taxon>
        <taxon>rosids</taxon>
        <taxon>malvids</taxon>
        <taxon>Brassicales</taxon>
        <taxon>Brassicaceae</taxon>
        <taxon>Arabideae</taxon>
        <taxon>Arabis</taxon>
    </lineage>
</organism>
<keyword evidence="3 4" id="KW-0326">Glycosidase</keyword>
<dbReference type="Pfam" id="PF00933">
    <property type="entry name" value="Glyco_hydro_3"/>
    <property type="match status" value="1"/>
</dbReference>
<dbReference type="InterPro" id="IPR002772">
    <property type="entry name" value="Glyco_hydro_3_C"/>
</dbReference>
<dbReference type="GO" id="GO:0008422">
    <property type="term" value="F:beta-glucosidase activity"/>
    <property type="evidence" value="ECO:0007669"/>
    <property type="project" value="TreeGrafter"/>
</dbReference>
<dbReference type="InterPro" id="IPR051915">
    <property type="entry name" value="Cellulose_Degrad_GH3"/>
</dbReference>
<dbReference type="SUPFAM" id="SSF52279">
    <property type="entry name" value="Beta-D-glucan exohydrolase, C-terminal domain"/>
    <property type="match status" value="1"/>
</dbReference>
<dbReference type="OMA" id="PEGHPYG"/>